<comment type="function">
    <text evidence="6">Non-vital for development.</text>
</comment>
<dbReference type="InterPro" id="IPR043127">
    <property type="entry name" value="Sec-1-like_dom3a"/>
</dbReference>
<dbReference type="Gene3D" id="3.40.50.2060">
    <property type="match status" value="1"/>
</dbReference>
<comment type="similarity">
    <text evidence="3">Belongs to the STXBP/unc-18/SEC1 family.</text>
</comment>
<dbReference type="FunFam" id="3.40.50.2060:FF:000002">
    <property type="entry name" value="sec1 family domain-containing protein 1"/>
    <property type="match status" value="1"/>
</dbReference>
<evidence type="ECO:0000256" key="3">
    <source>
        <dbReference type="ARBA" id="ARBA00009884"/>
    </source>
</evidence>
<dbReference type="SUPFAM" id="SSF56815">
    <property type="entry name" value="Sec1/munc18-like (SM) proteins"/>
    <property type="match status" value="1"/>
</dbReference>
<proteinExistence type="inferred from homology"/>
<dbReference type="InterPro" id="IPR001619">
    <property type="entry name" value="Sec1-like"/>
</dbReference>
<dbReference type="FunFam" id="1.25.40.60:FF:000002">
    <property type="entry name" value="Sec1 family domain containing 1"/>
    <property type="match status" value="1"/>
</dbReference>
<keyword evidence="4" id="KW-0963">Cytoplasm</keyword>
<name>A0A0P5M6C3_9CRUS</name>
<evidence type="ECO:0000256" key="5">
    <source>
        <dbReference type="ARBA" id="ARBA00023136"/>
    </source>
</evidence>
<dbReference type="Gene3D" id="3.90.830.10">
    <property type="entry name" value="Syntaxin Binding Protein 1, Chain A, domain 2"/>
    <property type="match status" value="1"/>
</dbReference>
<evidence type="ECO:0000313" key="9">
    <source>
        <dbReference type="Proteomes" id="UP000076858"/>
    </source>
</evidence>
<dbReference type="InterPro" id="IPR043154">
    <property type="entry name" value="Sec-1-like_dom1"/>
</dbReference>
<evidence type="ECO:0000256" key="1">
    <source>
        <dbReference type="ARBA" id="ARBA00004170"/>
    </source>
</evidence>
<dbReference type="STRING" id="35525.A0A0P5M6C3"/>
<evidence type="ECO:0000313" key="8">
    <source>
        <dbReference type="EMBL" id="KZS04499.1"/>
    </source>
</evidence>
<dbReference type="Gene3D" id="1.25.40.60">
    <property type="match status" value="1"/>
</dbReference>
<comment type="caution">
    <text evidence="8">The sequence shown here is derived from an EMBL/GenBank/DDBJ whole genome shotgun (WGS) entry which is preliminary data.</text>
</comment>
<evidence type="ECO:0000256" key="2">
    <source>
        <dbReference type="ARBA" id="ARBA00004496"/>
    </source>
</evidence>
<dbReference type="PANTHER" id="PTHR11679">
    <property type="entry name" value="VESICLE PROTEIN SORTING-ASSOCIATED"/>
    <property type="match status" value="1"/>
</dbReference>
<evidence type="ECO:0000256" key="6">
    <source>
        <dbReference type="ARBA" id="ARBA00056448"/>
    </source>
</evidence>
<dbReference type="GO" id="GO:0005737">
    <property type="term" value="C:cytoplasm"/>
    <property type="evidence" value="ECO:0007669"/>
    <property type="project" value="UniProtKB-SubCell"/>
</dbReference>
<keyword evidence="9" id="KW-1185">Reference proteome</keyword>
<dbReference type="GO" id="GO:0016020">
    <property type="term" value="C:membrane"/>
    <property type="evidence" value="ECO:0007669"/>
    <property type="project" value="UniProtKB-SubCell"/>
</dbReference>
<reference evidence="8 9" key="1">
    <citation type="submission" date="2016-03" db="EMBL/GenBank/DDBJ databases">
        <title>EvidentialGene: Evidence-directed Construction of Genes on Genomes.</title>
        <authorList>
            <person name="Gilbert D.G."/>
            <person name="Choi J.-H."/>
            <person name="Mockaitis K."/>
            <person name="Colbourne J."/>
            <person name="Pfrender M."/>
        </authorList>
    </citation>
    <scope>NUCLEOTIDE SEQUENCE [LARGE SCALE GENOMIC DNA]</scope>
    <source>
        <strain evidence="8 9">Xinb3</strain>
        <tissue evidence="8">Complete organism</tissue>
    </source>
</reference>
<sequence length="642" mass="72118">MGSSIRERQINLLKQMINFNQPITKSTIMEPSWKILVYDKYGQDIISPILSVKELQELGVTLHVQLHSPRDAVPDVPAIYFCLPTEENLGRISQDLQNQLYESYYFNFISSISRQRLEDLASAAINAQSVAQILKVCDQYLNFISLEDDLFILRNQNSDMISYYSMNKGEITDTEMNNILDGIVDSLFSLFATLGTVPVIRSPKGNAAEMVAEKLDKKLRESLRDTRSGLFTSDLTQSFGFQRPLLVLLDRNLDMATPLHHTWTYQALVHDVLDFTLNRVVVQEAENDTNHQQDGHRHSHPHKAKIKTCDLNPSDKFWVSYRGSPFPTVAESIQEELEDYKASEGEVKRLKESMGLDPDGEAAMSLISNTTAKLTSAVSSLPQLLERKRLLDMHTTIATAILEQIKQRKLDLLLEVEEKVMSKNALDRSVLDIISDPECGTPDDKLRLFLVYFICSPNMTESETDQYAAALQAAGCNLAALRYLKRWKSCSKIVSGSSQYSGGGTRTVNMFTKLMSQGSNFVMEGVKNLVVKKHNLPVTRIVDNLMELKPSPETDEYRYFDPKLLKPGEGVSPAPIKSRAQFQDAIVFMVGGGTYAEYQNLVDYAKSKTVGGNAKKIVYGCSTLNNGNQFLKQLAMLGEDIQ</sequence>
<dbReference type="AlphaFoldDB" id="A0A0P5M6C3"/>
<comment type="subcellular location">
    <subcellularLocation>
        <location evidence="2">Cytoplasm</location>
    </subcellularLocation>
    <subcellularLocation>
        <location evidence="1">Membrane</location>
        <topology evidence="1">Peripheral membrane protein</topology>
    </subcellularLocation>
</comment>
<dbReference type="InterPro" id="IPR027482">
    <property type="entry name" value="Sec1-like_dom2"/>
</dbReference>
<dbReference type="Gene3D" id="3.40.50.1910">
    <property type="match status" value="1"/>
</dbReference>
<dbReference type="OrthoDB" id="10251230at2759"/>
<dbReference type="InterPro" id="IPR036045">
    <property type="entry name" value="Sec1-like_sf"/>
</dbReference>
<dbReference type="Proteomes" id="UP000076858">
    <property type="component" value="Unassembled WGS sequence"/>
</dbReference>
<evidence type="ECO:0000256" key="4">
    <source>
        <dbReference type="ARBA" id="ARBA00022490"/>
    </source>
</evidence>
<dbReference type="GO" id="GO:0016192">
    <property type="term" value="P:vesicle-mediated transport"/>
    <property type="evidence" value="ECO:0007669"/>
    <property type="project" value="InterPro"/>
</dbReference>
<keyword evidence="5" id="KW-0472">Membrane</keyword>
<accession>A0A0P5M6C3</accession>
<organism evidence="8 9">
    <name type="scientific">Daphnia magna</name>
    <dbReference type="NCBI Taxonomy" id="35525"/>
    <lineage>
        <taxon>Eukaryota</taxon>
        <taxon>Metazoa</taxon>
        <taxon>Ecdysozoa</taxon>
        <taxon>Arthropoda</taxon>
        <taxon>Crustacea</taxon>
        <taxon>Branchiopoda</taxon>
        <taxon>Diplostraca</taxon>
        <taxon>Cladocera</taxon>
        <taxon>Anomopoda</taxon>
        <taxon>Daphniidae</taxon>
        <taxon>Daphnia</taxon>
    </lineage>
</organism>
<dbReference type="EMBL" id="LRGB01003123">
    <property type="protein sequence ID" value="KZS04499.1"/>
    <property type="molecule type" value="Genomic_DNA"/>
</dbReference>
<evidence type="ECO:0000256" key="7">
    <source>
        <dbReference type="ARBA" id="ARBA00073989"/>
    </source>
</evidence>
<protein>
    <recommendedName>
        <fullName evidence="7">Protein sly1 homolog</fullName>
    </recommendedName>
</protein>
<dbReference type="Pfam" id="PF00995">
    <property type="entry name" value="Sec1"/>
    <property type="match status" value="1"/>
</dbReference>
<dbReference type="PIRSF" id="PIRSF005715">
    <property type="entry name" value="VPS45_Sec1"/>
    <property type="match status" value="1"/>
</dbReference>
<gene>
    <name evidence="8" type="ORF">APZ42_032780</name>
</gene>